<reference evidence="1" key="1">
    <citation type="submission" date="2019-10" db="EMBL/GenBank/DDBJ databases">
        <authorList>
            <person name="Soares A.E.R."/>
            <person name="Aleixo A."/>
            <person name="Schneider P."/>
            <person name="Miyaki C.Y."/>
            <person name="Schneider M.P."/>
            <person name="Mello C."/>
            <person name="Vasconcelos A.T.R."/>
        </authorList>
    </citation>
    <scope>NUCLEOTIDE SEQUENCE</scope>
    <source>
        <tissue evidence="1">Muscle</tissue>
    </source>
</reference>
<protein>
    <recommendedName>
        <fullName evidence="3">Reverse transcriptase domain-containing protein</fullName>
    </recommendedName>
</protein>
<comment type="caution">
    <text evidence="1">The sequence shown here is derived from an EMBL/GenBank/DDBJ whole genome shotgun (WGS) entry which is preliminary data.</text>
</comment>
<accession>A0ABQ9DJ46</accession>
<evidence type="ECO:0000313" key="1">
    <source>
        <dbReference type="EMBL" id="KAJ7422871.1"/>
    </source>
</evidence>
<organism evidence="1 2">
    <name type="scientific">Willisornis vidua</name>
    <name type="common">Xingu scale-backed antbird</name>
    <dbReference type="NCBI Taxonomy" id="1566151"/>
    <lineage>
        <taxon>Eukaryota</taxon>
        <taxon>Metazoa</taxon>
        <taxon>Chordata</taxon>
        <taxon>Craniata</taxon>
        <taxon>Vertebrata</taxon>
        <taxon>Euteleostomi</taxon>
        <taxon>Archelosauria</taxon>
        <taxon>Archosauria</taxon>
        <taxon>Dinosauria</taxon>
        <taxon>Saurischia</taxon>
        <taxon>Theropoda</taxon>
        <taxon>Coelurosauria</taxon>
        <taxon>Aves</taxon>
        <taxon>Neognathae</taxon>
        <taxon>Neoaves</taxon>
        <taxon>Telluraves</taxon>
        <taxon>Australaves</taxon>
        <taxon>Passeriformes</taxon>
        <taxon>Thamnophilidae</taxon>
        <taxon>Willisornis</taxon>
    </lineage>
</organism>
<proteinExistence type="predicted"/>
<evidence type="ECO:0008006" key="3">
    <source>
        <dbReference type="Google" id="ProtNLM"/>
    </source>
</evidence>
<sequence>MVIKCTPSKFADNTKVDGSVDLLEVTHLVDEGKAVEVVYLDLSKAFETVYHNMILEKLAAHALDRGTLCWEKLAG</sequence>
<dbReference type="Proteomes" id="UP001145742">
    <property type="component" value="Unassembled WGS sequence"/>
</dbReference>
<evidence type="ECO:0000313" key="2">
    <source>
        <dbReference type="Proteomes" id="UP001145742"/>
    </source>
</evidence>
<keyword evidence="2" id="KW-1185">Reference proteome</keyword>
<dbReference type="EMBL" id="WHWB01032939">
    <property type="protein sequence ID" value="KAJ7422871.1"/>
    <property type="molecule type" value="Genomic_DNA"/>
</dbReference>
<gene>
    <name evidence="1" type="ORF">WISP_36327</name>
</gene>
<name>A0ABQ9DJ46_9PASS</name>